<dbReference type="EMBL" id="JBAWSY010000022">
    <property type="protein sequence ID" value="MEI4771558.1"/>
    <property type="molecule type" value="Genomic_DNA"/>
</dbReference>
<reference evidence="4 5" key="1">
    <citation type="submission" date="2024-01" db="EMBL/GenBank/DDBJ databases">
        <title>Seven novel Bacillus-like species.</title>
        <authorList>
            <person name="Liu G."/>
        </authorList>
    </citation>
    <scope>NUCLEOTIDE SEQUENCE [LARGE SCALE GENOMIC DNA]</scope>
    <source>
        <strain evidence="4 5">FJAT-51614</strain>
    </source>
</reference>
<proteinExistence type="predicted"/>
<dbReference type="Gene3D" id="3.40.630.30">
    <property type="match status" value="1"/>
</dbReference>
<organism evidence="4 5">
    <name type="scientific">Psychrobacillus mangrovi</name>
    <dbReference type="NCBI Taxonomy" id="3117745"/>
    <lineage>
        <taxon>Bacteria</taxon>
        <taxon>Bacillati</taxon>
        <taxon>Bacillota</taxon>
        <taxon>Bacilli</taxon>
        <taxon>Bacillales</taxon>
        <taxon>Bacillaceae</taxon>
        <taxon>Psychrobacillus</taxon>
    </lineage>
</organism>
<dbReference type="RefSeq" id="WP_336499104.1">
    <property type="nucleotide sequence ID" value="NZ_JBAWSY010000022.1"/>
</dbReference>
<sequence length="162" mass="18848">MLIREMNFSDIDRVRDIAIAAWRDTYSSFIPEEIQDKVLKDAYSNEEMDNRFKFSLNLVAENNEEIMGYVFFSGNLSDKDVFLESLYIHPNHQGKGIGKQLMLTGVANFKELTTLSLTVYKGNRNISFYEREGFKAIKEINGEFYGQPLVFIMMKKNLLNME</sequence>
<feature type="domain" description="N-acetyltransferase" evidence="3">
    <location>
        <begin position="1"/>
        <end position="159"/>
    </location>
</feature>
<evidence type="ECO:0000256" key="1">
    <source>
        <dbReference type="ARBA" id="ARBA00022679"/>
    </source>
</evidence>
<gene>
    <name evidence="4" type="ORF">WAX74_18190</name>
</gene>
<dbReference type="GO" id="GO:0016746">
    <property type="term" value="F:acyltransferase activity"/>
    <property type="evidence" value="ECO:0007669"/>
    <property type="project" value="UniProtKB-KW"/>
</dbReference>
<dbReference type="EC" id="2.3.1.-" evidence="4"/>
<dbReference type="Proteomes" id="UP001364890">
    <property type="component" value="Unassembled WGS sequence"/>
</dbReference>
<accession>A0ABU8F982</accession>
<dbReference type="PANTHER" id="PTHR43800">
    <property type="entry name" value="PEPTIDYL-LYSINE N-ACETYLTRANSFERASE YJAB"/>
    <property type="match status" value="1"/>
</dbReference>
<dbReference type="PANTHER" id="PTHR43800:SF1">
    <property type="entry name" value="PEPTIDYL-LYSINE N-ACETYLTRANSFERASE YJAB"/>
    <property type="match status" value="1"/>
</dbReference>
<keyword evidence="1 4" id="KW-0808">Transferase</keyword>
<keyword evidence="5" id="KW-1185">Reference proteome</keyword>
<comment type="caution">
    <text evidence="4">The sequence shown here is derived from an EMBL/GenBank/DDBJ whole genome shotgun (WGS) entry which is preliminary data.</text>
</comment>
<dbReference type="SUPFAM" id="SSF55729">
    <property type="entry name" value="Acyl-CoA N-acyltransferases (Nat)"/>
    <property type="match status" value="1"/>
</dbReference>
<evidence type="ECO:0000259" key="3">
    <source>
        <dbReference type="PROSITE" id="PS51186"/>
    </source>
</evidence>
<dbReference type="PROSITE" id="PS51186">
    <property type="entry name" value="GNAT"/>
    <property type="match status" value="1"/>
</dbReference>
<dbReference type="CDD" id="cd04301">
    <property type="entry name" value="NAT_SF"/>
    <property type="match status" value="1"/>
</dbReference>
<dbReference type="Pfam" id="PF13673">
    <property type="entry name" value="Acetyltransf_10"/>
    <property type="match status" value="1"/>
</dbReference>
<evidence type="ECO:0000256" key="2">
    <source>
        <dbReference type="ARBA" id="ARBA00023315"/>
    </source>
</evidence>
<dbReference type="InterPro" id="IPR000182">
    <property type="entry name" value="GNAT_dom"/>
</dbReference>
<protein>
    <submittedName>
        <fullName evidence="4">GNAT family N-acetyltransferase</fullName>
        <ecNumber evidence="4">2.3.1.-</ecNumber>
    </submittedName>
</protein>
<name>A0ABU8F982_9BACI</name>
<evidence type="ECO:0000313" key="4">
    <source>
        <dbReference type="EMBL" id="MEI4771558.1"/>
    </source>
</evidence>
<evidence type="ECO:0000313" key="5">
    <source>
        <dbReference type="Proteomes" id="UP001364890"/>
    </source>
</evidence>
<keyword evidence="2 4" id="KW-0012">Acyltransferase</keyword>
<dbReference type="InterPro" id="IPR016181">
    <property type="entry name" value="Acyl_CoA_acyltransferase"/>
</dbReference>